<gene>
    <name evidence="2" type="ORF">KGQ19_41335</name>
</gene>
<sequence>MEAADLQAIAAALPPRGISVALVTQPYRLNRARSGSDEPSLDTAWRAVRPSAAELGVPIISGGRSAGSQVACRTAEELGAHAVLALAYPLLGPGSPRELLATGRPTLIRFGTDWPAAPEPTVVRNIADLTAFDGFTADELRGVERDNALTLFPRFA</sequence>
<reference evidence="2 3" key="1">
    <citation type="submission" date="2020-02" db="EMBL/GenBank/DDBJ databases">
        <title>Acidophilic actinobacteria isolated from forest soil.</title>
        <authorList>
            <person name="Golinska P."/>
        </authorList>
    </citation>
    <scope>NUCLEOTIDE SEQUENCE [LARGE SCALE GENOMIC DNA]</scope>
    <source>
        <strain evidence="2 3">NL8</strain>
    </source>
</reference>
<evidence type="ECO:0000313" key="3">
    <source>
        <dbReference type="Proteomes" id="UP000730482"/>
    </source>
</evidence>
<dbReference type="Gene3D" id="3.40.50.1820">
    <property type="entry name" value="alpha/beta hydrolase"/>
    <property type="match status" value="1"/>
</dbReference>
<accession>A0ABS5L4Q3</accession>
<keyword evidence="3" id="KW-1185">Reference proteome</keyword>
<name>A0ABS5L4Q3_9ACTN</name>
<dbReference type="EMBL" id="JAAFYZ010000246">
    <property type="protein sequence ID" value="MBS2553318.1"/>
    <property type="molecule type" value="Genomic_DNA"/>
</dbReference>
<dbReference type="Pfam" id="PF20408">
    <property type="entry name" value="Abhydrolase_11"/>
    <property type="match status" value="1"/>
</dbReference>
<dbReference type="SUPFAM" id="SSF53474">
    <property type="entry name" value="alpha/beta-Hydrolases"/>
    <property type="match status" value="1"/>
</dbReference>
<protein>
    <recommendedName>
        <fullName evidence="1">KANL3/Tex30 alpha/beta hydrolase-like domain-containing protein</fullName>
    </recommendedName>
</protein>
<organism evidence="2 3">
    <name type="scientific">Catenulispora pinistramenti</name>
    <dbReference type="NCBI Taxonomy" id="2705254"/>
    <lineage>
        <taxon>Bacteria</taxon>
        <taxon>Bacillati</taxon>
        <taxon>Actinomycetota</taxon>
        <taxon>Actinomycetes</taxon>
        <taxon>Catenulisporales</taxon>
        <taxon>Catenulisporaceae</taxon>
        <taxon>Catenulispora</taxon>
    </lineage>
</organism>
<evidence type="ECO:0000259" key="1">
    <source>
        <dbReference type="Pfam" id="PF20408"/>
    </source>
</evidence>
<dbReference type="InterPro" id="IPR046879">
    <property type="entry name" value="KANL3/Tex30_Abhydrolase"/>
</dbReference>
<dbReference type="InterPro" id="IPR032466">
    <property type="entry name" value="Metal_Hydrolase"/>
</dbReference>
<comment type="caution">
    <text evidence="2">The sequence shown here is derived from an EMBL/GenBank/DDBJ whole genome shotgun (WGS) entry which is preliminary data.</text>
</comment>
<feature type="domain" description="KANL3/Tex30 alpha/beta hydrolase-like" evidence="1">
    <location>
        <begin position="5"/>
        <end position="98"/>
    </location>
</feature>
<dbReference type="SUPFAM" id="SSF51556">
    <property type="entry name" value="Metallo-dependent hydrolases"/>
    <property type="match status" value="1"/>
</dbReference>
<dbReference type="RefSeq" id="WP_212019741.1">
    <property type="nucleotide sequence ID" value="NZ_JAAFYZ010000246.1"/>
</dbReference>
<dbReference type="Proteomes" id="UP000730482">
    <property type="component" value="Unassembled WGS sequence"/>
</dbReference>
<dbReference type="InterPro" id="IPR029058">
    <property type="entry name" value="AB_hydrolase_fold"/>
</dbReference>
<evidence type="ECO:0000313" key="2">
    <source>
        <dbReference type="EMBL" id="MBS2553318.1"/>
    </source>
</evidence>
<proteinExistence type="predicted"/>